<keyword evidence="3" id="KW-1185">Reference proteome</keyword>
<evidence type="ECO:0000313" key="3">
    <source>
        <dbReference type="Proteomes" id="UP000000305"/>
    </source>
</evidence>
<name>E9FYC2_DAPPU</name>
<dbReference type="EMBL" id="GL732527">
    <property type="protein sequence ID" value="EFX87795.1"/>
    <property type="molecule type" value="Genomic_DNA"/>
</dbReference>
<organism evidence="2 3">
    <name type="scientific">Daphnia pulex</name>
    <name type="common">Water flea</name>
    <dbReference type="NCBI Taxonomy" id="6669"/>
    <lineage>
        <taxon>Eukaryota</taxon>
        <taxon>Metazoa</taxon>
        <taxon>Ecdysozoa</taxon>
        <taxon>Arthropoda</taxon>
        <taxon>Crustacea</taxon>
        <taxon>Branchiopoda</taxon>
        <taxon>Diplostraca</taxon>
        <taxon>Cladocera</taxon>
        <taxon>Anomopoda</taxon>
        <taxon>Daphniidae</taxon>
        <taxon>Daphnia</taxon>
    </lineage>
</organism>
<dbReference type="Proteomes" id="UP000000305">
    <property type="component" value="Unassembled WGS sequence"/>
</dbReference>
<dbReference type="AlphaFoldDB" id="E9FYC2"/>
<accession>E9FYC2</accession>
<evidence type="ECO:0000256" key="1">
    <source>
        <dbReference type="SAM" id="MobiDB-lite"/>
    </source>
</evidence>
<dbReference type="HOGENOM" id="CLU_1972717_0_0_1"/>
<feature type="region of interest" description="Disordered" evidence="1">
    <location>
        <begin position="1"/>
        <end position="77"/>
    </location>
</feature>
<sequence length="127" mass="13939">MKNTPENDEAFSDHESGIASTVPPSPIHYFPPAVRQAAFNSRSSSHSSMGSFNRGHLSEADHQQSRPSTPMSFAPPESIALEKIRHKGGKKILNSGETSFNNSINDIGWTTKSTSHHSLLEYPTTFE</sequence>
<feature type="compositionally biased region" description="Low complexity" evidence="1">
    <location>
        <begin position="39"/>
        <end position="55"/>
    </location>
</feature>
<evidence type="ECO:0000313" key="2">
    <source>
        <dbReference type="EMBL" id="EFX87795.1"/>
    </source>
</evidence>
<protein>
    <submittedName>
        <fullName evidence="2">Uncharacterized protein</fullName>
    </submittedName>
</protein>
<gene>
    <name evidence="2" type="ORF">DAPPUDRAFT_96598</name>
</gene>
<feature type="compositionally biased region" description="Acidic residues" evidence="1">
    <location>
        <begin position="1"/>
        <end position="10"/>
    </location>
</feature>
<dbReference type="OrthoDB" id="10532436at2759"/>
<dbReference type="KEGG" id="dpx:DAPPUDRAFT_96598"/>
<proteinExistence type="predicted"/>
<dbReference type="InParanoid" id="E9FYC2"/>
<reference evidence="2 3" key="1">
    <citation type="journal article" date="2011" name="Science">
        <title>The ecoresponsive genome of Daphnia pulex.</title>
        <authorList>
            <person name="Colbourne J.K."/>
            <person name="Pfrender M.E."/>
            <person name="Gilbert D."/>
            <person name="Thomas W.K."/>
            <person name="Tucker A."/>
            <person name="Oakley T.H."/>
            <person name="Tokishita S."/>
            <person name="Aerts A."/>
            <person name="Arnold G.J."/>
            <person name="Basu M.K."/>
            <person name="Bauer D.J."/>
            <person name="Caceres C.E."/>
            <person name="Carmel L."/>
            <person name="Casola C."/>
            <person name="Choi J.H."/>
            <person name="Detter J.C."/>
            <person name="Dong Q."/>
            <person name="Dusheyko S."/>
            <person name="Eads B.D."/>
            <person name="Frohlich T."/>
            <person name="Geiler-Samerotte K.A."/>
            <person name="Gerlach D."/>
            <person name="Hatcher P."/>
            <person name="Jogdeo S."/>
            <person name="Krijgsveld J."/>
            <person name="Kriventseva E.V."/>
            <person name="Kultz D."/>
            <person name="Laforsch C."/>
            <person name="Lindquist E."/>
            <person name="Lopez J."/>
            <person name="Manak J.R."/>
            <person name="Muller J."/>
            <person name="Pangilinan J."/>
            <person name="Patwardhan R.P."/>
            <person name="Pitluck S."/>
            <person name="Pritham E.J."/>
            <person name="Rechtsteiner A."/>
            <person name="Rho M."/>
            <person name="Rogozin I.B."/>
            <person name="Sakarya O."/>
            <person name="Salamov A."/>
            <person name="Schaack S."/>
            <person name="Shapiro H."/>
            <person name="Shiga Y."/>
            <person name="Skalitzky C."/>
            <person name="Smith Z."/>
            <person name="Souvorov A."/>
            <person name="Sung W."/>
            <person name="Tang Z."/>
            <person name="Tsuchiya D."/>
            <person name="Tu H."/>
            <person name="Vos H."/>
            <person name="Wang M."/>
            <person name="Wolf Y.I."/>
            <person name="Yamagata H."/>
            <person name="Yamada T."/>
            <person name="Ye Y."/>
            <person name="Shaw J.R."/>
            <person name="Andrews J."/>
            <person name="Crease T.J."/>
            <person name="Tang H."/>
            <person name="Lucas S.M."/>
            <person name="Robertson H.M."/>
            <person name="Bork P."/>
            <person name="Koonin E.V."/>
            <person name="Zdobnov E.M."/>
            <person name="Grigoriev I.V."/>
            <person name="Lynch M."/>
            <person name="Boore J.L."/>
        </authorList>
    </citation>
    <scope>NUCLEOTIDE SEQUENCE [LARGE SCALE GENOMIC DNA]</scope>
</reference>